<feature type="transmembrane region" description="Helical" evidence="1">
    <location>
        <begin position="49"/>
        <end position="70"/>
    </location>
</feature>
<dbReference type="RefSeq" id="WP_281882753.1">
    <property type="nucleotide sequence ID" value="NZ_BSDP01000001.1"/>
</dbReference>
<dbReference type="EMBL" id="BSDP01000001">
    <property type="protein sequence ID" value="GLI26737.1"/>
    <property type="molecule type" value="Genomic_DNA"/>
</dbReference>
<sequence length="75" mass="8118">MSTSRARRRLAALAIGVGGWLLALAFVRVSLGWSDSRPYEGTVTETRYLLFAGIAVAIALGSTIAAIIVWRSRRP</sequence>
<proteinExistence type="predicted"/>
<comment type="caution">
    <text evidence="2">The sequence shown here is derived from an EMBL/GenBank/DDBJ whole genome shotgun (WGS) entry which is preliminary data.</text>
</comment>
<accession>A0A9W6CWX3</accession>
<keyword evidence="1" id="KW-1133">Transmembrane helix</keyword>
<evidence type="ECO:0000313" key="3">
    <source>
        <dbReference type="Proteomes" id="UP001144396"/>
    </source>
</evidence>
<evidence type="ECO:0000313" key="2">
    <source>
        <dbReference type="EMBL" id="GLI26737.1"/>
    </source>
</evidence>
<keyword evidence="3" id="KW-1185">Reference proteome</keyword>
<keyword evidence="1" id="KW-0812">Transmembrane</keyword>
<protein>
    <submittedName>
        <fullName evidence="2">Uncharacterized protein</fullName>
    </submittedName>
</protein>
<reference evidence="2" key="1">
    <citation type="submission" date="2022-12" db="EMBL/GenBank/DDBJ databases">
        <title>Reference genome sequencing for broad-spectrum identification of bacterial and archaeal isolates by mass spectrometry.</title>
        <authorList>
            <person name="Sekiguchi Y."/>
            <person name="Tourlousse D.M."/>
        </authorList>
    </citation>
    <scope>NUCLEOTIDE SEQUENCE</scope>
    <source>
        <strain evidence="2">14</strain>
    </source>
</reference>
<dbReference type="Proteomes" id="UP001144396">
    <property type="component" value="Unassembled WGS sequence"/>
</dbReference>
<dbReference type="AlphaFoldDB" id="A0A9W6CWX3"/>
<gene>
    <name evidence="2" type="ORF">ARHIZOSPH14_09790</name>
</gene>
<evidence type="ECO:0000256" key="1">
    <source>
        <dbReference type="SAM" id="Phobius"/>
    </source>
</evidence>
<keyword evidence="1" id="KW-0472">Membrane</keyword>
<name>A0A9W6CWX3_9MICO</name>
<organism evidence="2 3">
    <name type="scientific">Agromyces rhizosphaerae</name>
    <dbReference type="NCBI Taxonomy" id="88374"/>
    <lineage>
        <taxon>Bacteria</taxon>
        <taxon>Bacillati</taxon>
        <taxon>Actinomycetota</taxon>
        <taxon>Actinomycetes</taxon>
        <taxon>Micrococcales</taxon>
        <taxon>Microbacteriaceae</taxon>
        <taxon>Agromyces</taxon>
    </lineage>
</organism>